<keyword evidence="4" id="KW-0653">Protein transport</keyword>
<evidence type="ECO:0000259" key="12">
    <source>
        <dbReference type="Pfam" id="PF21093"/>
    </source>
</evidence>
<dbReference type="GO" id="GO:0051028">
    <property type="term" value="P:mRNA transport"/>
    <property type="evidence" value="ECO:0007669"/>
    <property type="project" value="UniProtKB-KW"/>
</dbReference>
<keyword evidence="5" id="KW-0811">Translocation</keyword>
<feature type="region of interest" description="Disordered" evidence="10">
    <location>
        <begin position="1778"/>
        <end position="1812"/>
    </location>
</feature>
<evidence type="ECO:0000256" key="6">
    <source>
        <dbReference type="ARBA" id="ARBA00023132"/>
    </source>
</evidence>
<dbReference type="GeneID" id="100122892"/>
<dbReference type="GO" id="GO:0006606">
    <property type="term" value="P:protein import into nucleus"/>
    <property type="evidence" value="ECO:0007669"/>
    <property type="project" value="TreeGrafter"/>
</dbReference>
<dbReference type="SMR" id="A0A7M7G7U3"/>
<dbReference type="CTD" id="23511"/>
<dbReference type="Pfam" id="PF10487">
    <property type="entry name" value="Nup188_N"/>
    <property type="match status" value="1"/>
</dbReference>
<feature type="region of interest" description="Disordered" evidence="10">
    <location>
        <begin position="1642"/>
        <end position="1692"/>
    </location>
</feature>
<dbReference type="EnsemblMetazoa" id="XM_001606449">
    <property type="protein sequence ID" value="XP_001606499"/>
    <property type="gene ID" value="LOC100122892"/>
</dbReference>
<dbReference type="Pfam" id="PF21093">
    <property type="entry name" value="Nup188_N-subdom_III"/>
    <property type="match status" value="1"/>
</dbReference>
<dbReference type="RefSeq" id="XP_001606499.2">
    <property type="nucleotide sequence ID" value="XM_001606449.6"/>
</dbReference>
<keyword evidence="3" id="KW-0509">mRNA transport</keyword>
<dbReference type="InterPro" id="IPR044840">
    <property type="entry name" value="Nup188"/>
</dbReference>
<dbReference type="GO" id="GO:0017056">
    <property type="term" value="F:structural constituent of nuclear pore"/>
    <property type="evidence" value="ECO:0007669"/>
    <property type="project" value="InterPro"/>
</dbReference>
<protein>
    <recommendedName>
        <fullName evidence="9">Nucleoporin NUP188</fullName>
    </recommendedName>
</protein>
<evidence type="ECO:0000256" key="8">
    <source>
        <dbReference type="ARBA" id="ARBA00038387"/>
    </source>
</evidence>
<reference evidence="13" key="1">
    <citation type="submission" date="2021-01" db="UniProtKB">
        <authorList>
            <consortium name="EnsemblMetazoa"/>
        </authorList>
    </citation>
    <scope>IDENTIFICATION</scope>
</reference>
<feature type="region of interest" description="Disordered" evidence="10">
    <location>
        <begin position="1269"/>
        <end position="1288"/>
    </location>
</feature>
<name>A0A7M7G7U3_NASVI</name>
<accession>A0A7M7G7U3</accession>
<keyword evidence="6" id="KW-0906">Nuclear pore complex</keyword>
<proteinExistence type="inferred from homology"/>
<dbReference type="GO" id="GO:0006405">
    <property type="term" value="P:RNA export from nucleus"/>
    <property type="evidence" value="ECO:0007669"/>
    <property type="project" value="TreeGrafter"/>
</dbReference>
<evidence type="ECO:0000256" key="2">
    <source>
        <dbReference type="ARBA" id="ARBA00022448"/>
    </source>
</evidence>
<evidence type="ECO:0000313" key="14">
    <source>
        <dbReference type="Proteomes" id="UP000002358"/>
    </source>
</evidence>
<keyword evidence="14" id="KW-1185">Reference proteome</keyword>
<evidence type="ECO:0000256" key="7">
    <source>
        <dbReference type="ARBA" id="ARBA00023242"/>
    </source>
</evidence>
<comment type="subcellular location">
    <subcellularLocation>
        <location evidence="1">Nucleus</location>
        <location evidence="1">Nuclear pore complex</location>
    </subcellularLocation>
</comment>
<dbReference type="OrthoDB" id="102511at2759"/>
<dbReference type="PANTHER" id="PTHR31431">
    <property type="entry name" value="NUCLEOPORIN NUP188 HOMOLOG"/>
    <property type="match status" value="1"/>
</dbReference>
<keyword evidence="7" id="KW-0539">Nucleus</keyword>
<evidence type="ECO:0000256" key="5">
    <source>
        <dbReference type="ARBA" id="ARBA00023010"/>
    </source>
</evidence>
<evidence type="ECO:0000256" key="10">
    <source>
        <dbReference type="SAM" id="MobiDB-lite"/>
    </source>
</evidence>
<evidence type="ECO:0000313" key="13">
    <source>
        <dbReference type="EnsemblMetazoa" id="XP_001606499"/>
    </source>
</evidence>
<feature type="compositionally biased region" description="Polar residues" evidence="10">
    <location>
        <begin position="1784"/>
        <end position="1797"/>
    </location>
</feature>
<sequence length="1986" mass="225461">MSVAPLGNLPYFKGLWSVISGTTCRCDKELVEDEIKNATEVLRNGLSYFKPYTETSLQAVNKTNPPPRMFDLIGKLAPLLNLDATIAWDLVCNFMLYEYRNCAETFASQLTDLTSMRALIEQIWSFYYTERITLIKCLKLMVEYRENDKHPHSSQFLKFFDEVLLGSLLESVRKQIEALKYINPPVRSQLFNDEHLHQLYNSSLIEMRELLHIFTVILYEVHVAESHFVNIYGSISGEPRRLTSTKSHEDKETLARKIQDIQYSQTALLIVGLDMMKHAGMEDWIRDLRGSIQDIMEHKCMRDSSPQDGPLLLAWMLANYTIEPDNADTFNLYRPFGIRAIQLNVFYYLQGLLNSEMLKEKTQYAVTVRGSIYNLLTLLCAFVDDDKFDSFPGVFEACAATLSFPEAAERFWQEKPEEAGLWPIVKYAIQWFPYRFKPLTCIMTGLASASSSSASKTIEVLENLPSVTLEISRRNFSSDWQRRPYENDCIIHKNEFNIPLNCVYQKLNSTQQKKLTKDEHEVILFKTKANYWNAIHHKIELLLLEATGGIANLSEASNLLPDQVAVGFGLLEALLATEVDVSSSMVIPTELSFEVINRFSYPDLPLNIYKVVASCIKVSSKLVLRYPEDVLSRMRSGVYPRFDDRYQKTTEFAQAVSFDGGLIASWLSSIETIQHTYPILDAYLDTLSNYLMSRYSKEALYAVEIPGMIMLLQSVLPKLESWYFSSETERVELWLKSVYCLHRALDVTPGKKDESRSELRRIVTYNLLHLEPRHALLKLVRTGEKTLRNKMMSETDWIAGKGFKVMKSVQLALSVINRLLMYRKNLGLGMDERSPLEAALYASPSLPNALLIVPTIVDYLYVWFSPALQAMAVRLLKKFAEGFSMSLLVCMGMDGTAIRETFASRLMSPTCGAEVKVAILELVTVCLDKQPGLTEALFNIMHQAERRRIFPRPADEFLTEGCTRFLDLYLERVRKEEDIIYDRLYDSTMNLLRAMWYHRNEILVSFFRKRPDFWSKLFAPLFRKLAPRVRGYSQLLDIVTLELFKSPLLEKDFTLNLDKLLDEKTTHWNNLTEYVFDSIPPPSKDQELEDIEDDEEQVISEKEAGVRPLYETNLESWYQMLVVLTGERTSRNYSIGTKQAQLTTRLALDQLLIRLRQLPPGSRRGRFSAAKLTMLLASISLRCITSWHVTCIGSINTAGDLKDKLVESMQEIAQSYRNYRKPLRQTLVALVLSWIELVDDRLGEDEAMLEYLLSQACVLAAGDTEELRETARSREQKRKPEEEEEVRRDAEEATGVCECIPATLTICLVTRLLRFKIEHSSDDSRKRKAVCQQLRLLVPELLSCIGVTLQKHPYIKFSKAAMTLLSVIARSFHETMPVNEEAIAKLWLALIPPKDIRNSLQDSLYEDCPSSSSRWRCQEWWPLYTSGLELVTSLVSGQAGPSYVSAVVMYLGSHEHLLMEGSTLLRHTADPVAADLIQSLVTLISALSVRPIFWGSVHPSVRETLIKCTYLSYDSTVNLLLRPRILKFIIDGISVESAEELQSCDERQLSGELRLLVNKLILINTSCAQSFVRFSPRLNALVDTINAQEDFWYAPMAEMNFGPPQMSMTSGPRLTYGTIISSTQLFTQAQWHFLLNSSSTSSAIRQPPSGSSKDPATSTSILSTSTSTPSTSKDDSRIDSARREWERATPENLRRMQTKDLRKMLYTGSSSLGPSVIASCSSSSPRQEFSNYLTGHELTVPLLSAPRLIKRPFDPLICENMILSRATALVPLPGRSSAAAHVSRGSSPGAQSRASRSPSRDGANGSSSDPWFDSMEENNTRLALEVNLVLILCQAFEGVRSPRLAVRDRQLIVRETATELSVFFDFLEHRGQQTEWSVAAALVDPEAKRSRMVRAKNEVDKRLPARLSANTTVQKISETVLDDMSMELTCVEQQHQNLPAEKEVRSRDDVVTTGGFKVPSDMSKFLPLLGRLLKSVVESLDSAQFG</sequence>
<feature type="compositionally biased region" description="Low complexity" evidence="10">
    <location>
        <begin position="1657"/>
        <end position="1671"/>
    </location>
</feature>
<dbReference type="InterPro" id="IPR018864">
    <property type="entry name" value="Nucleoporin_Nup188_N"/>
</dbReference>
<dbReference type="InParanoid" id="A0A7M7G7U3"/>
<keyword evidence="2" id="KW-0813">Transport</keyword>
<evidence type="ECO:0000256" key="9">
    <source>
        <dbReference type="ARBA" id="ARBA00040174"/>
    </source>
</evidence>
<feature type="domain" description="Nucleoporin Nup188 N-terminal subdomain III" evidence="12">
    <location>
        <begin position="522"/>
        <end position="939"/>
    </location>
</feature>
<organism evidence="13 14">
    <name type="scientific">Nasonia vitripennis</name>
    <name type="common">Parasitic wasp</name>
    <dbReference type="NCBI Taxonomy" id="7425"/>
    <lineage>
        <taxon>Eukaryota</taxon>
        <taxon>Metazoa</taxon>
        <taxon>Ecdysozoa</taxon>
        <taxon>Arthropoda</taxon>
        <taxon>Hexapoda</taxon>
        <taxon>Insecta</taxon>
        <taxon>Pterygota</taxon>
        <taxon>Neoptera</taxon>
        <taxon>Endopterygota</taxon>
        <taxon>Hymenoptera</taxon>
        <taxon>Apocrita</taxon>
        <taxon>Proctotrupomorpha</taxon>
        <taxon>Chalcidoidea</taxon>
        <taxon>Pteromalidae</taxon>
        <taxon>Pteromalinae</taxon>
        <taxon>Nasonia</taxon>
    </lineage>
</organism>
<feature type="domain" description="Nucleoporin Nup188 N-terminal" evidence="11">
    <location>
        <begin position="54"/>
        <end position="477"/>
    </location>
</feature>
<feature type="compositionally biased region" description="Polar residues" evidence="10">
    <location>
        <begin position="1642"/>
        <end position="1656"/>
    </location>
</feature>
<dbReference type="Proteomes" id="UP000002358">
    <property type="component" value="Chromosome 5"/>
</dbReference>
<dbReference type="PANTHER" id="PTHR31431:SF1">
    <property type="entry name" value="NUCLEOPORIN NUP188"/>
    <property type="match status" value="1"/>
</dbReference>
<comment type="similarity">
    <text evidence="8">Belongs to the Nup188 family.</text>
</comment>
<dbReference type="FunCoup" id="A0A7M7G7U3">
    <property type="interactions" value="1846"/>
</dbReference>
<dbReference type="InterPro" id="IPR048883">
    <property type="entry name" value="Nup188_N-subdom_III"/>
</dbReference>
<dbReference type="KEGG" id="nvi:100122892"/>
<evidence type="ECO:0000256" key="3">
    <source>
        <dbReference type="ARBA" id="ARBA00022816"/>
    </source>
</evidence>
<feature type="compositionally biased region" description="Basic and acidic residues" evidence="10">
    <location>
        <begin position="1672"/>
        <end position="1692"/>
    </location>
</feature>
<evidence type="ECO:0000256" key="4">
    <source>
        <dbReference type="ARBA" id="ARBA00022927"/>
    </source>
</evidence>
<evidence type="ECO:0000256" key="1">
    <source>
        <dbReference type="ARBA" id="ARBA00004567"/>
    </source>
</evidence>
<evidence type="ECO:0000259" key="11">
    <source>
        <dbReference type="Pfam" id="PF10487"/>
    </source>
</evidence>
<dbReference type="GO" id="GO:0044611">
    <property type="term" value="C:nuclear pore inner ring"/>
    <property type="evidence" value="ECO:0007669"/>
    <property type="project" value="TreeGrafter"/>
</dbReference>